<name>A0AAE0VJY1_9BIVA</name>
<organism evidence="1 2">
    <name type="scientific">Potamilus streckersoni</name>
    <dbReference type="NCBI Taxonomy" id="2493646"/>
    <lineage>
        <taxon>Eukaryota</taxon>
        <taxon>Metazoa</taxon>
        <taxon>Spiralia</taxon>
        <taxon>Lophotrochozoa</taxon>
        <taxon>Mollusca</taxon>
        <taxon>Bivalvia</taxon>
        <taxon>Autobranchia</taxon>
        <taxon>Heteroconchia</taxon>
        <taxon>Palaeoheterodonta</taxon>
        <taxon>Unionida</taxon>
        <taxon>Unionoidea</taxon>
        <taxon>Unionidae</taxon>
        <taxon>Ambleminae</taxon>
        <taxon>Lampsilini</taxon>
        <taxon>Potamilus</taxon>
    </lineage>
</organism>
<dbReference type="EMBL" id="JAEAOA010000740">
    <property type="protein sequence ID" value="KAK3579602.1"/>
    <property type="molecule type" value="Genomic_DNA"/>
</dbReference>
<protein>
    <submittedName>
        <fullName evidence="1">Uncharacterized protein</fullName>
    </submittedName>
</protein>
<comment type="caution">
    <text evidence="1">The sequence shown here is derived from an EMBL/GenBank/DDBJ whole genome shotgun (WGS) entry which is preliminary data.</text>
</comment>
<dbReference type="AlphaFoldDB" id="A0AAE0VJY1"/>
<reference evidence="1" key="3">
    <citation type="submission" date="2023-05" db="EMBL/GenBank/DDBJ databases">
        <authorList>
            <person name="Smith C.H."/>
        </authorList>
    </citation>
    <scope>NUCLEOTIDE SEQUENCE</scope>
    <source>
        <strain evidence="1">CHS0354</strain>
        <tissue evidence="1">Mantle</tissue>
    </source>
</reference>
<keyword evidence="2" id="KW-1185">Reference proteome</keyword>
<proteinExistence type="predicted"/>
<gene>
    <name evidence="1" type="ORF">CHS0354_012019</name>
</gene>
<reference evidence="1" key="1">
    <citation type="journal article" date="2021" name="Genome Biol. Evol.">
        <title>A High-Quality Reference Genome for a Parasitic Bivalve with Doubly Uniparental Inheritance (Bivalvia: Unionida).</title>
        <authorList>
            <person name="Smith C.H."/>
        </authorList>
    </citation>
    <scope>NUCLEOTIDE SEQUENCE</scope>
    <source>
        <strain evidence="1">CHS0354</strain>
    </source>
</reference>
<dbReference type="Proteomes" id="UP001195483">
    <property type="component" value="Unassembled WGS sequence"/>
</dbReference>
<evidence type="ECO:0000313" key="2">
    <source>
        <dbReference type="Proteomes" id="UP001195483"/>
    </source>
</evidence>
<reference evidence="1" key="2">
    <citation type="journal article" date="2021" name="Genome Biol. Evol.">
        <title>Developing a high-quality reference genome for a parasitic bivalve with doubly uniparental inheritance (Bivalvia: Unionida).</title>
        <authorList>
            <person name="Smith C.H."/>
        </authorList>
    </citation>
    <scope>NUCLEOTIDE SEQUENCE</scope>
    <source>
        <strain evidence="1">CHS0354</strain>
        <tissue evidence="1">Mantle</tissue>
    </source>
</reference>
<sequence>MVANSRHSVKLCVVCKGIPYCSKDARKGLGRGRHKQECNKYEKFVILKMNDLIECRGGYEVYNLSYNELMDVSTVCKSMRIDRRRLLQFYVNN</sequence>
<accession>A0AAE0VJY1</accession>
<evidence type="ECO:0000313" key="1">
    <source>
        <dbReference type="EMBL" id="KAK3579602.1"/>
    </source>
</evidence>
<dbReference type="SUPFAM" id="SSF144232">
    <property type="entry name" value="HIT/MYND zinc finger-like"/>
    <property type="match status" value="1"/>
</dbReference>